<dbReference type="SMART" id="SM00185">
    <property type="entry name" value="ARM"/>
    <property type="match status" value="3"/>
</dbReference>
<dbReference type="OrthoDB" id="21522at2759"/>
<dbReference type="GO" id="GO:0015031">
    <property type="term" value="P:protein transport"/>
    <property type="evidence" value="ECO:0007669"/>
    <property type="project" value="UniProtKB-KW"/>
</dbReference>
<dbReference type="InterPro" id="IPR000225">
    <property type="entry name" value="Armadillo"/>
</dbReference>
<keyword evidence="5" id="KW-1185">Reference proteome</keyword>
<dbReference type="AlphaFoldDB" id="A0A8S3U7L0"/>
<proteinExistence type="inferred from homology"/>
<protein>
    <submittedName>
        <fullName evidence="4">KPNA5_6</fullName>
    </submittedName>
</protein>
<dbReference type="EMBL" id="CAJPWZ010002503">
    <property type="protein sequence ID" value="CAG2239124.1"/>
    <property type="molecule type" value="Genomic_DNA"/>
</dbReference>
<sequence>MIQGQVISALLPHFIYHPDNVNILSEVSWVFTYLASSGEFSEEIVKNGVLTQIVVLLIQLSEVVTPLLRCLGNLCSGPDEYTVMACENQQLLPVLGTYLSSNHRHVKKETLWVLSNLTSESKACSAVTHSPLLHQILEQVPAAFDIKMEALYVLCNLAIHGEEICSYLVDNGVLQQVTPVLKSSDVEILNLGLSLVEMALRMTQNGCHVFEECDGVTRLEALDYHNNDTIRHQASELLDVYFYGESQTPIRQRGINKTPIYSLNRICNISSANIMLSDDFNSGNIDWSNSSVIPSKPDPSLHQHLLDIILQEHNLTKVIDKPTRNDSTLDLLCMSNQSLVNSRNIATTRRP</sequence>
<dbReference type="Proteomes" id="UP000683360">
    <property type="component" value="Unassembled WGS sequence"/>
</dbReference>
<reference evidence="4" key="1">
    <citation type="submission" date="2021-03" db="EMBL/GenBank/DDBJ databases">
        <authorList>
            <person name="Bekaert M."/>
        </authorList>
    </citation>
    <scope>NUCLEOTIDE SEQUENCE</scope>
</reference>
<evidence type="ECO:0000256" key="3">
    <source>
        <dbReference type="ARBA" id="ARBA00022927"/>
    </source>
</evidence>
<dbReference type="InterPro" id="IPR032413">
    <property type="entry name" value="Arm_3"/>
</dbReference>
<dbReference type="InterPro" id="IPR011989">
    <property type="entry name" value="ARM-like"/>
</dbReference>
<name>A0A8S3U7L0_MYTED</name>
<evidence type="ECO:0000313" key="5">
    <source>
        <dbReference type="Proteomes" id="UP000683360"/>
    </source>
</evidence>
<evidence type="ECO:0000256" key="2">
    <source>
        <dbReference type="ARBA" id="ARBA00022448"/>
    </source>
</evidence>
<comment type="similarity">
    <text evidence="1">Belongs to the importin alpha family.</text>
</comment>
<dbReference type="Gene3D" id="1.25.10.10">
    <property type="entry name" value="Leucine-rich Repeat Variant"/>
    <property type="match status" value="1"/>
</dbReference>
<evidence type="ECO:0000256" key="1">
    <source>
        <dbReference type="ARBA" id="ARBA00010394"/>
    </source>
</evidence>
<dbReference type="Pfam" id="PF16186">
    <property type="entry name" value="Arm_3"/>
    <property type="match status" value="1"/>
</dbReference>
<accession>A0A8S3U7L0</accession>
<dbReference type="PANTHER" id="PTHR23316">
    <property type="entry name" value="IMPORTIN ALPHA"/>
    <property type="match status" value="1"/>
</dbReference>
<dbReference type="InterPro" id="IPR016024">
    <property type="entry name" value="ARM-type_fold"/>
</dbReference>
<dbReference type="SUPFAM" id="SSF48371">
    <property type="entry name" value="ARM repeat"/>
    <property type="match status" value="1"/>
</dbReference>
<organism evidence="4 5">
    <name type="scientific">Mytilus edulis</name>
    <name type="common">Blue mussel</name>
    <dbReference type="NCBI Taxonomy" id="6550"/>
    <lineage>
        <taxon>Eukaryota</taxon>
        <taxon>Metazoa</taxon>
        <taxon>Spiralia</taxon>
        <taxon>Lophotrochozoa</taxon>
        <taxon>Mollusca</taxon>
        <taxon>Bivalvia</taxon>
        <taxon>Autobranchia</taxon>
        <taxon>Pteriomorphia</taxon>
        <taxon>Mytilida</taxon>
        <taxon>Mytiloidea</taxon>
        <taxon>Mytilidae</taxon>
        <taxon>Mytilinae</taxon>
        <taxon>Mytilus</taxon>
    </lineage>
</organism>
<gene>
    <name evidence="4" type="ORF">MEDL_51512</name>
</gene>
<comment type="caution">
    <text evidence="4">The sequence shown here is derived from an EMBL/GenBank/DDBJ whole genome shotgun (WGS) entry which is preliminary data.</text>
</comment>
<keyword evidence="2" id="KW-0813">Transport</keyword>
<evidence type="ECO:0000313" key="4">
    <source>
        <dbReference type="EMBL" id="CAG2239124.1"/>
    </source>
</evidence>
<keyword evidence="3" id="KW-0653">Protein transport</keyword>